<sequence length="137" mass="15794">FPTFPTNSNTSELDAILGNKDDERDISLSDAEKILRLIKVEKHDLWNNHSFPECVHTLKSRTKLPCKLIVRTNRNISQGTGTLLSPTDRQLGADNKSRMVLTMYRLTGDKDKGWNGKPLWVPNIKLPEETYFYFQMK</sequence>
<dbReference type="EMBL" id="JAGQKY010000070">
    <property type="protein sequence ID" value="MCA9397577.1"/>
    <property type="molecule type" value="Genomic_DNA"/>
</dbReference>
<organism evidence="1 2">
    <name type="scientific">candidate division WWE3 bacterium</name>
    <dbReference type="NCBI Taxonomy" id="2053526"/>
    <lineage>
        <taxon>Bacteria</taxon>
        <taxon>Katanobacteria</taxon>
    </lineage>
</organism>
<reference evidence="1" key="1">
    <citation type="submission" date="2020-04" db="EMBL/GenBank/DDBJ databases">
        <authorList>
            <person name="Zhang T."/>
        </authorList>
    </citation>
    <scope>NUCLEOTIDE SEQUENCE</scope>
    <source>
        <strain evidence="1">HKST-UBA02</strain>
    </source>
</reference>
<proteinExistence type="predicted"/>
<evidence type="ECO:0000313" key="1">
    <source>
        <dbReference type="EMBL" id="MCA9397577.1"/>
    </source>
</evidence>
<feature type="non-terminal residue" evidence="1">
    <location>
        <position position="1"/>
    </location>
</feature>
<keyword evidence="1" id="KW-0255">Endonuclease</keyword>
<gene>
    <name evidence="1" type="ORF">KC573_02005</name>
</gene>
<dbReference type="AlphaFoldDB" id="A0A955LVT2"/>
<evidence type="ECO:0000313" key="2">
    <source>
        <dbReference type="Proteomes" id="UP000699691"/>
    </source>
</evidence>
<keyword evidence="1" id="KW-0540">Nuclease</keyword>
<keyword evidence="1" id="KW-0378">Hydrolase</keyword>
<dbReference type="Proteomes" id="UP000699691">
    <property type="component" value="Unassembled WGS sequence"/>
</dbReference>
<dbReference type="GO" id="GO:0004519">
    <property type="term" value="F:endonuclease activity"/>
    <property type="evidence" value="ECO:0007669"/>
    <property type="project" value="UniProtKB-KW"/>
</dbReference>
<accession>A0A955LVT2</accession>
<name>A0A955LVT2_UNCKA</name>
<reference evidence="1" key="2">
    <citation type="journal article" date="2021" name="Microbiome">
        <title>Successional dynamics and alternative stable states in a saline activated sludge microbial community over 9 years.</title>
        <authorList>
            <person name="Wang Y."/>
            <person name="Ye J."/>
            <person name="Ju F."/>
            <person name="Liu L."/>
            <person name="Boyd J.A."/>
            <person name="Deng Y."/>
            <person name="Parks D.H."/>
            <person name="Jiang X."/>
            <person name="Yin X."/>
            <person name="Woodcroft B.J."/>
            <person name="Tyson G.W."/>
            <person name="Hugenholtz P."/>
            <person name="Polz M.F."/>
            <person name="Zhang T."/>
        </authorList>
    </citation>
    <scope>NUCLEOTIDE SEQUENCE</scope>
    <source>
        <strain evidence="1">HKST-UBA02</strain>
    </source>
</reference>
<protein>
    <submittedName>
        <fullName evidence="1">Restriction endonuclease</fullName>
    </submittedName>
</protein>
<comment type="caution">
    <text evidence="1">The sequence shown here is derived from an EMBL/GenBank/DDBJ whole genome shotgun (WGS) entry which is preliminary data.</text>
</comment>